<dbReference type="Proteomes" id="UP000593561">
    <property type="component" value="Unassembled WGS sequence"/>
</dbReference>
<accession>A0A7J8S0N6</accession>
<feature type="transmembrane region" description="Helical" evidence="1">
    <location>
        <begin position="166"/>
        <end position="191"/>
    </location>
</feature>
<feature type="non-terminal residue" evidence="2">
    <location>
        <position position="215"/>
    </location>
</feature>
<dbReference type="EMBL" id="JABFAC010000007">
    <property type="protein sequence ID" value="MBA0619370.1"/>
    <property type="molecule type" value="Genomic_DNA"/>
</dbReference>
<evidence type="ECO:0000256" key="1">
    <source>
        <dbReference type="SAM" id="Phobius"/>
    </source>
</evidence>
<evidence type="ECO:0000313" key="3">
    <source>
        <dbReference type="Proteomes" id="UP000593561"/>
    </source>
</evidence>
<keyword evidence="1" id="KW-1133">Transmembrane helix</keyword>
<dbReference type="SUPFAM" id="SSF52058">
    <property type="entry name" value="L domain-like"/>
    <property type="match status" value="1"/>
</dbReference>
<dbReference type="InterPro" id="IPR001611">
    <property type="entry name" value="Leu-rich_rpt"/>
</dbReference>
<dbReference type="PANTHER" id="PTHR16083:SF65">
    <property type="entry name" value="DISEASE RESISTANCE PROTEIN RPP8-LIKE"/>
    <property type="match status" value="1"/>
</dbReference>
<comment type="caution">
    <text evidence="2">The sequence shown here is derived from an EMBL/GenBank/DDBJ whole genome shotgun (WGS) entry which is preliminary data.</text>
</comment>
<dbReference type="PANTHER" id="PTHR16083">
    <property type="entry name" value="LEUCINE RICH REPEAT CONTAINING PROTEIN"/>
    <property type="match status" value="1"/>
</dbReference>
<keyword evidence="3" id="KW-1185">Reference proteome</keyword>
<protein>
    <submittedName>
        <fullName evidence="2">Uncharacterized protein</fullName>
    </submittedName>
</protein>
<sequence>MMNLEGSQNLIKTPDFTTAPKLEALIMKGCTKLVDFHPSIGMLKSLKLLNLRDCKSLRSLPTIIGMESLETLILSGCSSLVRFPEIDGKMERLKTLDLSGCYRVENLSENLQQAKFLEELDLSETAIAEPPSFIFQIKNLKVLSFNGRKGPSYKLLPNLPSLFKEIFHVIFLVYPLCGLLILVVTISSAYLHLLLDSRSSEILYCQIATCALLVK</sequence>
<name>A0A7J8S0N6_GOSDV</name>
<keyword evidence="1" id="KW-0812">Transmembrane</keyword>
<dbReference type="InterPro" id="IPR032675">
    <property type="entry name" value="LRR_dom_sf"/>
</dbReference>
<reference evidence="2 3" key="1">
    <citation type="journal article" date="2019" name="Genome Biol. Evol.">
        <title>Insights into the evolution of the New World diploid cottons (Gossypium, subgenus Houzingenia) based on genome sequencing.</title>
        <authorList>
            <person name="Grover C.E."/>
            <person name="Arick M.A. 2nd"/>
            <person name="Thrash A."/>
            <person name="Conover J.L."/>
            <person name="Sanders W.S."/>
            <person name="Peterson D.G."/>
            <person name="Frelichowski J.E."/>
            <person name="Scheffler J.A."/>
            <person name="Scheffler B.E."/>
            <person name="Wendel J.F."/>
        </authorList>
    </citation>
    <scope>NUCLEOTIDE SEQUENCE [LARGE SCALE GENOMIC DNA]</scope>
    <source>
        <strain evidence="2">27</strain>
        <tissue evidence="2">Leaf</tissue>
    </source>
</reference>
<organism evidence="2 3">
    <name type="scientific">Gossypium davidsonii</name>
    <name type="common">Davidson's cotton</name>
    <name type="synonym">Gossypium klotzschianum subsp. davidsonii</name>
    <dbReference type="NCBI Taxonomy" id="34287"/>
    <lineage>
        <taxon>Eukaryota</taxon>
        <taxon>Viridiplantae</taxon>
        <taxon>Streptophyta</taxon>
        <taxon>Embryophyta</taxon>
        <taxon>Tracheophyta</taxon>
        <taxon>Spermatophyta</taxon>
        <taxon>Magnoliopsida</taxon>
        <taxon>eudicotyledons</taxon>
        <taxon>Gunneridae</taxon>
        <taxon>Pentapetalae</taxon>
        <taxon>rosids</taxon>
        <taxon>malvids</taxon>
        <taxon>Malvales</taxon>
        <taxon>Malvaceae</taxon>
        <taxon>Malvoideae</taxon>
        <taxon>Gossypium</taxon>
    </lineage>
</organism>
<dbReference type="Gene3D" id="3.80.10.10">
    <property type="entry name" value="Ribonuclease Inhibitor"/>
    <property type="match status" value="2"/>
</dbReference>
<dbReference type="AlphaFoldDB" id="A0A7J8S0N6"/>
<evidence type="ECO:0000313" key="2">
    <source>
        <dbReference type="EMBL" id="MBA0619370.1"/>
    </source>
</evidence>
<gene>
    <name evidence="2" type="ORF">Godav_028554</name>
</gene>
<keyword evidence="1" id="KW-0472">Membrane</keyword>
<proteinExistence type="predicted"/>
<dbReference type="Pfam" id="PF00560">
    <property type="entry name" value="LRR_1"/>
    <property type="match status" value="1"/>
</dbReference>